<comment type="caution">
    <text evidence="1">The sequence shown here is derived from an EMBL/GenBank/DDBJ whole genome shotgun (WGS) entry which is preliminary data.</text>
</comment>
<reference evidence="1 2" key="1">
    <citation type="journal article" date="2019" name="Int. J. Syst. Evol. Microbiol.">
        <title>The Global Catalogue of Microorganisms (GCM) 10K type strain sequencing project: providing services to taxonomists for standard genome sequencing and annotation.</title>
        <authorList>
            <consortium name="The Broad Institute Genomics Platform"/>
            <consortium name="The Broad Institute Genome Sequencing Center for Infectious Disease"/>
            <person name="Wu L."/>
            <person name="Ma J."/>
        </authorList>
    </citation>
    <scope>NUCLEOTIDE SEQUENCE [LARGE SCALE GENOMIC DNA]</scope>
    <source>
        <strain evidence="1 2">JCM 16026</strain>
    </source>
</reference>
<dbReference type="EMBL" id="BAAAQT010000001">
    <property type="protein sequence ID" value="GAA2170810.1"/>
    <property type="molecule type" value="Genomic_DNA"/>
</dbReference>
<evidence type="ECO:0000313" key="1">
    <source>
        <dbReference type="EMBL" id="GAA2170810.1"/>
    </source>
</evidence>
<dbReference type="Proteomes" id="UP001501599">
    <property type="component" value="Unassembled WGS sequence"/>
</dbReference>
<organism evidence="1 2">
    <name type="scientific">Agrococcus versicolor</name>
    <dbReference type="NCBI Taxonomy" id="501482"/>
    <lineage>
        <taxon>Bacteria</taxon>
        <taxon>Bacillati</taxon>
        <taxon>Actinomycetota</taxon>
        <taxon>Actinomycetes</taxon>
        <taxon>Micrococcales</taxon>
        <taxon>Microbacteriaceae</taxon>
        <taxon>Agrococcus</taxon>
    </lineage>
</organism>
<gene>
    <name evidence="1" type="ORF">GCM10009846_02460</name>
</gene>
<sequence length="97" mass="10271">MGKREEITAIAQMVGITDPGLGIGSSVPKALFDGVCERLGIDASGTMPQQAQRIVTAANLPYEASLFDSRNTPSKGGSTVEIRGLQQIRLAVETLLR</sequence>
<dbReference type="RefSeq" id="WP_344339471.1">
    <property type="nucleotide sequence ID" value="NZ_BAAAQT010000001.1"/>
</dbReference>
<name>A0ABN3AJQ7_9MICO</name>
<evidence type="ECO:0000313" key="2">
    <source>
        <dbReference type="Proteomes" id="UP001501599"/>
    </source>
</evidence>
<proteinExistence type="predicted"/>
<keyword evidence="2" id="KW-1185">Reference proteome</keyword>
<accession>A0ABN3AJQ7</accession>
<protein>
    <submittedName>
        <fullName evidence="1">Uncharacterized protein</fullName>
    </submittedName>
</protein>